<dbReference type="Pfam" id="PF00285">
    <property type="entry name" value="Citrate_synt"/>
    <property type="match status" value="1"/>
</dbReference>
<dbReference type="PIRSF" id="PIRSF001369">
    <property type="entry name" value="Citrate_synth"/>
    <property type="match status" value="1"/>
</dbReference>
<keyword evidence="3 9" id="KW-0816">Tricarboxylic acid cycle</keyword>
<dbReference type="OrthoDB" id="9800864at2"/>
<dbReference type="Gene3D" id="1.10.580.10">
    <property type="entry name" value="Citrate Synthase, domain 1"/>
    <property type="match status" value="1"/>
</dbReference>
<dbReference type="NCBIfam" id="NF004126">
    <property type="entry name" value="PRK05614.1"/>
    <property type="match status" value="1"/>
</dbReference>
<dbReference type="InterPro" id="IPR036969">
    <property type="entry name" value="Citrate_synthase_sf"/>
</dbReference>
<dbReference type="InterPro" id="IPR016143">
    <property type="entry name" value="Citrate_synth-like_sm_a-sub"/>
</dbReference>
<proteinExistence type="inferred from homology"/>
<evidence type="ECO:0000256" key="6">
    <source>
        <dbReference type="NCBIfam" id="TIGR01798"/>
    </source>
</evidence>
<dbReference type="PANTHER" id="PTHR42871">
    <property type="entry name" value="CITRATE SYNTHASE"/>
    <property type="match status" value="1"/>
</dbReference>
<dbReference type="InterPro" id="IPR010953">
    <property type="entry name" value="Citrate_synthase_typ-I"/>
</dbReference>
<dbReference type="Gene3D" id="2.20.28.60">
    <property type="match status" value="1"/>
</dbReference>
<comment type="catalytic activity">
    <reaction evidence="5 9">
        <text>oxaloacetate + acetyl-CoA + H2O = citrate + CoA + H(+)</text>
        <dbReference type="Rhea" id="RHEA:16845"/>
        <dbReference type="ChEBI" id="CHEBI:15377"/>
        <dbReference type="ChEBI" id="CHEBI:15378"/>
        <dbReference type="ChEBI" id="CHEBI:16452"/>
        <dbReference type="ChEBI" id="CHEBI:16947"/>
        <dbReference type="ChEBI" id="CHEBI:57287"/>
        <dbReference type="ChEBI" id="CHEBI:57288"/>
        <dbReference type="EC" id="2.3.3.16"/>
    </reaction>
</comment>
<evidence type="ECO:0000256" key="2">
    <source>
        <dbReference type="ARBA" id="ARBA00010566"/>
    </source>
</evidence>
<comment type="pathway">
    <text evidence="1 9">Carbohydrate metabolism; tricarboxylic acid cycle; isocitrate from oxaloacetate: step 1/2.</text>
</comment>
<evidence type="ECO:0000256" key="1">
    <source>
        <dbReference type="ARBA" id="ARBA00004751"/>
    </source>
</evidence>
<dbReference type="CDD" id="cd06114">
    <property type="entry name" value="EcCS_like"/>
    <property type="match status" value="1"/>
</dbReference>
<evidence type="ECO:0000313" key="12">
    <source>
        <dbReference type="Proteomes" id="UP000239068"/>
    </source>
</evidence>
<feature type="active site" evidence="8">
    <location>
        <position position="307"/>
    </location>
</feature>
<accession>A0A2S7WY82</accession>
<dbReference type="PANTHER" id="PTHR42871:SF1">
    <property type="entry name" value="CITRATE SYNTHASE"/>
    <property type="match status" value="1"/>
</dbReference>
<protein>
    <recommendedName>
        <fullName evidence="6 7">Citrate synthase</fullName>
    </recommendedName>
</protein>
<dbReference type="PROSITE" id="PS00480">
    <property type="entry name" value="CITRATE_SYNTHASE"/>
    <property type="match status" value="1"/>
</dbReference>
<keyword evidence="4 7" id="KW-0808">Transferase</keyword>
<evidence type="ECO:0000256" key="5">
    <source>
        <dbReference type="ARBA" id="ARBA00049288"/>
    </source>
</evidence>
<name>A0A2S7WY82_9FLAO</name>
<dbReference type="InterPro" id="IPR024176">
    <property type="entry name" value="Citrate_synthase_bac-typ"/>
</dbReference>
<dbReference type="InterPro" id="IPR002020">
    <property type="entry name" value="Citrate_synthase"/>
</dbReference>
<dbReference type="SUPFAM" id="SSF48256">
    <property type="entry name" value="Citrate synthase"/>
    <property type="match status" value="1"/>
</dbReference>
<dbReference type="GO" id="GO:0006099">
    <property type="term" value="P:tricarboxylic acid cycle"/>
    <property type="evidence" value="ECO:0007669"/>
    <property type="project" value="UniProtKB-UniRule"/>
</dbReference>
<dbReference type="PRINTS" id="PR00143">
    <property type="entry name" value="CITRTSNTHASE"/>
</dbReference>
<evidence type="ECO:0000256" key="3">
    <source>
        <dbReference type="ARBA" id="ARBA00022532"/>
    </source>
</evidence>
<reference evidence="11 12" key="1">
    <citation type="submission" date="2016-12" db="EMBL/GenBank/DDBJ databases">
        <title>Trade-off between light-utilization and light-protection in marine flavobacteria.</title>
        <authorList>
            <person name="Kumagai Y."/>
            <person name="Yoshizawa S."/>
            <person name="Kogure K."/>
            <person name="Iwasaki W."/>
        </authorList>
    </citation>
    <scope>NUCLEOTIDE SEQUENCE [LARGE SCALE GENOMIC DNA]</scope>
    <source>
        <strain evidence="11 12">ATCC 43844</strain>
    </source>
</reference>
<feature type="active site" evidence="8">
    <location>
        <position position="364"/>
    </location>
</feature>
<dbReference type="AlphaFoldDB" id="A0A2S7WY82"/>
<evidence type="ECO:0000256" key="10">
    <source>
        <dbReference type="RuleBase" id="RU003406"/>
    </source>
</evidence>
<dbReference type="InterPro" id="IPR016142">
    <property type="entry name" value="Citrate_synth-like_lrg_a-sub"/>
</dbReference>
<sequence length="428" mass="47779">MSDIAKLQIGDNTYEFPLIKGTENEVAIDIKKLREVTNGVITIDPGYKNTGSCESAITFLDGEKGILRYRGFAIEELAEKADFLEVAFALIFGNLPNKVQLDKFHSDIKAQSLVDDDIKKIIDAFPKTAHPMGVLSSLTSALTAFNPSSVNVDSEEDMYNSVVKIMGKFPVLVAWTMRKKQGLPLNYGSKSLGYVENILKMMFEQPNEDYVINPIVKNALDKLLILHADHEQNCSTSTVRIAGSSHVGLFSSLSAGISALWGPLHGGANQAVLEMLEAIQADGGDTDKYMAKAKDKEDPFRLMGFGHRVYKNFDPRAKIIKKAADEVLNDLGVEDPILEIAKALEKEALNDPYFVERKLYPNVDFYSGIIYRAMGIPVDMFTVMFALGRLPGWIAQWREMRLNKEPIGRPRQIYVGETERGFIELEKR</sequence>
<dbReference type="FunFam" id="1.10.230.10:FF:000002">
    <property type="entry name" value="Citrate synthase"/>
    <property type="match status" value="1"/>
</dbReference>
<evidence type="ECO:0000256" key="4">
    <source>
        <dbReference type="ARBA" id="ARBA00022679"/>
    </source>
</evidence>
<evidence type="ECO:0000256" key="9">
    <source>
        <dbReference type="RuleBase" id="RU003370"/>
    </source>
</evidence>
<comment type="similarity">
    <text evidence="2 7 10">Belongs to the citrate synthase family.</text>
</comment>
<evidence type="ECO:0000313" key="11">
    <source>
        <dbReference type="EMBL" id="PQJ82533.1"/>
    </source>
</evidence>
<dbReference type="Gene3D" id="1.10.230.10">
    <property type="entry name" value="Cytochrome P450-Terp, domain 2"/>
    <property type="match status" value="1"/>
</dbReference>
<dbReference type="UniPathway" id="UPA00223">
    <property type="reaction ID" value="UER00717"/>
</dbReference>
<dbReference type="InterPro" id="IPR019810">
    <property type="entry name" value="Citrate_synthase_AS"/>
</dbReference>
<dbReference type="GO" id="GO:0036440">
    <property type="term" value="F:citrate synthase activity"/>
    <property type="evidence" value="ECO:0007669"/>
    <property type="project" value="UniProtKB-EC"/>
</dbReference>
<organism evidence="11 12">
    <name type="scientific">Polaribacter glomeratus</name>
    <dbReference type="NCBI Taxonomy" id="102"/>
    <lineage>
        <taxon>Bacteria</taxon>
        <taxon>Pseudomonadati</taxon>
        <taxon>Bacteroidota</taxon>
        <taxon>Flavobacteriia</taxon>
        <taxon>Flavobacteriales</taxon>
        <taxon>Flavobacteriaceae</taxon>
    </lineage>
</organism>
<evidence type="ECO:0000256" key="8">
    <source>
        <dbReference type="PIRSR" id="PIRSR001369-1"/>
    </source>
</evidence>
<dbReference type="RefSeq" id="WP_105021096.1">
    <property type="nucleotide sequence ID" value="NZ_MSCM01000001.1"/>
</dbReference>
<dbReference type="GO" id="GO:0005737">
    <property type="term" value="C:cytoplasm"/>
    <property type="evidence" value="ECO:0007669"/>
    <property type="project" value="InterPro"/>
</dbReference>
<keyword evidence="12" id="KW-1185">Reference proteome</keyword>
<gene>
    <name evidence="11" type="ORF">BTO16_08080</name>
</gene>
<dbReference type="Proteomes" id="UP000239068">
    <property type="component" value="Unassembled WGS sequence"/>
</dbReference>
<dbReference type="EMBL" id="MSCM01000001">
    <property type="protein sequence ID" value="PQJ82533.1"/>
    <property type="molecule type" value="Genomic_DNA"/>
</dbReference>
<evidence type="ECO:0000256" key="7">
    <source>
        <dbReference type="PIRNR" id="PIRNR001369"/>
    </source>
</evidence>
<comment type="caution">
    <text evidence="11">The sequence shown here is derived from an EMBL/GenBank/DDBJ whole genome shotgun (WGS) entry which is preliminary data.</text>
</comment>
<dbReference type="NCBIfam" id="TIGR01798">
    <property type="entry name" value="cit_synth_I"/>
    <property type="match status" value="1"/>
</dbReference>